<keyword evidence="2" id="KW-1185">Reference proteome</keyword>
<dbReference type="EMBL" id="LHPF02000012">
    <property type="protein sequence ID" value="PSC72007.1"/>
    <property type="molecule type" value="Genomic_DNA"/>
</dbReference>
<dbReference type="AlphaFoldDB" id="A0A2P6VD50"/>
<evidence type="ECO:0000313" key="2">
    <source>
        <dbReference type="Proteomes" id="UP000239649"/>
    </source>
</evidence>
<name>A0A2P6VD50_9CHLO</name>
<protein>
    <submittedName>
        <fullName evidence="1">Transcriptional regulator</fullName>
    </submittedName>
</protein>
<dbReference type="OrthoDB" id="10558119at2759"/>
<gene>
    <name evidence="1" type="ORF">C2E20_4789</name>
</gene>
<organism evidence="1 2">
    <name type="scientific">Micractinium conductrix</name>
    <dbReference type="NCBI Taxonomy" id="554055"/>
    <lineage>
        <taxon>Eukaryota</taxon>
        <taxon>Viridiplantae</taxon>
        <taxon>Chlorophyta</taxon>
        <taxon>core chlorophytes</taxon>
        <taxon>Trebouxiophyceae</taxon>
        <taxon>Chlorellales</taxon>
        <taxon>Chlorellaceae</taxon>
        <taxon>Chlorella clade</taxon>
        <taxon>Micractinium</taxon>
    </lineage>
</organism>
<proteinExistence type="predicted"/>
<accession>A0A2P6VD50</accession>
<evidence type="ECO:0000313" key="1">
    <source>
        <dbReference type="EMBL" id="PSC72007.1"/>
    </source>
</evidence>
<reference evidence="1 2" key="1">
    <citation type="journal article" date="2018" name="Plant J.">
        <title>Genome sequences of Chlorella sorokiniana UTEX 1602 and Micractinium conductrix SAG 241.80: implications to maltose excretion by a green alga.</title>
        <authorList>
            <person name="Arriola M.B."/>
            <person name="Velmurugan N."/>
            <person name="Zhang Y."/>
            <person name="Plunkett M.H."/>
            <person name="Hondzo H."/>
            <person name="Barney B.M."/>
        </authorList>
    </citation>
    <scope>NUCLEOTIDE SEQUENCE [LARGE SCALE GENOMIC DNA]</scope>
    <source>
        <strain evidence="1 2">SAG 241.80</strain>
    </source>
</reference>
<dbReference type="Proteomes" id="UP000239649">
    <property type="component" value="Unassembled WGS sequence"/>
</dbReference>
<sequence length="186" mass="18924">MVPGLLSTALRRAAGGSGSTTPPATLLEAQLGGGPAYHLHTLFESCGIELCPGDKKVSRVWRRLAGRTALEAAVTLGHAAPAAELLAAGAAVRPQAWAALTLYCPPAAHDQLAALLAASQASPAALLPHWPASYRAAVQALLCVARRGRSSGAAEEQASGAALLARLPHELLLRAAALAAAPRSAW</sequence>
<comment type="caution">
    <text evidence="1">The sequence shown here is derived from an EMBL/GenBank/DDBJ whole genome shotgun (WGS) entry which is preliminary data.</text>
</comment>